<accession>A0A8T4GFI9</accession>
<evidence type="ECO:0000313" key="3">
    <source>
        <dbReference type="Proteomes" id="UP000823588"/>
    </source>
</evidence>
<gene>
    <name evidence="2" type="ORF">J2751_000949</name>
</gene>
<dbReference type="EMBL" id="JAGGKQ010000004">
    <property type="protein sequence ID" value="MBP1921952.1"/>
    <property type="molecule type" value="Genomic_DNA"/>
</dbReference>
<dbReference type="Proteomes" id="UP000823588">
    <property type="component" value="Unassembled WGS sequence"/>
</dbReference>
<keyword evidence="1" id="KW-1133">Transmembrane helix</keyword>
<proteinExistence type="predicted"/>
<evidence type="ECO:0000313" key="2">
    <source>
        <dbReference type="EMBL" id="MBP1921952.1"/>
    </source>
</evidence>
<dbReference type="AlphaFoldDB" id="A0A8T4GFI9"/>
<keyword evidence="1" id="KW-0812">Transmembrane</keyword>
<organism evidence="2 3">
    <name type="scientific">Halorubrum alkaliphilum</name>
    <dbReference type="NCBI Taxonomy" id="261290"/>
    <lineage>
        <taxon>Archaea</taxon>
        <taxon>Methanobacteriati</taxon>
        <taxon>Methanobacteriota</taxon>
        <taxon>Stenosarchaea group</taxon>
        <taxon>Halobacteria</taxon>
        <taxon>Halobacteriales</taxon>
        <taxon>Haloferacaceae</taxon>
        <taxon>Halorubrum</taxon>
    </lineage>
</organism>
<evidence type="ECO:0000256" key="1">
    <source>
        <dbReference type="SAM" id="Phobius"/>
    </source>
</evidence>
<feature type="transmembrane region" description="Helical" evidence="1">
    <location>
        <begin position="6"/>
        <end position="24"/>
    </location>
</feature>
<sequence length="36" mass="4127">MESNTAFVVLATYLIGLGVLSYLLNELVRRRRVDDE</sequence>
<reference evidence="2" key="1">
    <citation type="submission" date="2021-03" db="EMBL/GenBank/DDBJ databases">
        <title>Genomic Encyclopedia of Type Strains, Phase IV (KMG-IV): sequencing the most valuable type-strain genomes for metagenomic binning, comparative biology and taxonomic classification.</title>
        <authorList>
            <person name="Goeker M."/>
        </authorList>
    </citation>
    <scope>NUCLEOTIDE SEQUENCE</scope>
    <source>
        <strain evidence="2">DSM 23564</strain>
    </source>
</reference>
<keyword evidence="1" id="KW-0472">Membrane</keyword>
<protein>
    <submittedName>
        <fullName evidence="2">Uncharacterized protein</fullName>
    </submittedName>
</protein>
<comment type="caution">
    <text evidence="2">The sequence shown here is derived from an EMBL/GenBank/DDBJ whole genome shotgun (WGS) entry which is preliminary data.</text>
</comment>
<keyword evidence="3" id="KW-1185">Reference proteome</keyword>
<name>A0A8T4GFI9_9EURY</name>